<evidence type="ECO:0000256" key="8">
    <source>
        <dbReference type="ARBA" id="ARBA00048090"/>
    </source>
</evidence>
<gene>
    <name evidence="10" type="ORF">A1Q2_07428</name>
</gene>
<dbReference type="GO" id="GO:0005737">
    <property type="term" value="C:cytoplasm"/>
    <property type="evidence" value="ECO:0007669"/>
    <property type="project" value="TreeGrafter"/>
</dbReference>
<evidence type="ECO:0000256" key="6">
    <source>
        <dbReference type="ARBA" id="ARBA00022777"/>
    </source>
</evidence>
<dbReference type="SUPFAM" id="SSF52540">
    <property type="entry name" value="P-loop containing nucleoside triphosphate hydrolases"/>
    <property type="match status" value="1"/>
</dbReference>
<dbReference type="FunCoup" id="K1V395">
    <property type="interactions" value="492"/>
</dbReference>
<dbReference type="Pfam" id="PF01202">
    <property type="entry name" value="SKI"/>
    <property type="match status" value="1"/>
</dbReference>
<dbReference type="GO" id="GO:0005524">
    <property type="term" value="F:ATP binding"/>
    <property type="evidence" value="ECO:0007669"/>
    <property type="project" value="UniProtKB-KW"/>
</dbReference>
<keyword evidence="5 9" id="KW-0547">Nucleotide-binding</keyword>
<evidence type="ECO:0000313" key="11">
    <source>
        <dbReference type="Proteomes" id="UP000006757"/>
    </source>
</evidence>
<dbReference type="UniPathway" id="UPA00792"/>
<evidence type="ECO:0000313" key="10">
    <source>
        <dbReference type="EMBL" id="EKC98414.1"/>
    </source>
</evidence>
<dbReference type="InterPro" id="IPR031322">
    <property type="entry name" value="Shikimate/glucono_kinase"/>
</dbReference>
<dbReference type="InterPro" id="IPR006001">
    <property type="entry name" value="Therm_gnt_kin"/>
</dbReference>
<comment type="caution">
    <text evidence="10">The sequence shown here is derived from an EMBL/GenBank/DDBJ whole genome shotgun (WGS) entry which is preliminary data.</text>
</comment>
<dbReference type="OMA" id="YEGDDYH"/>
<evidence type="ECO:0000256" key="5">
    <source>
        <dbReference type="ARBA" id="ARBA00022741"/>
    </source>
</evidence>
<reference evidence="10 11" key="1">
    <citation type="journal article" date="2012" name="Eukaryot. Cell">
        <title>Genome sequence of the Trichosporon asahii environmental strain CBS 8904.</title>
        <authorList>
            <person name="Yang R.Y."/>
            <person name="Li H.T."/>
            <person name="Zhu H."/>
            <person name="Zhou G.P."/>
            <person name="Wang M."/>
            <person name="Wang L."/>
        </authorList>
    </citation>
    <scope>NUCLEOTIDE SEQUENCE [LARGE SCALE GENOMIC DNA]</scope>
    <source>
        <strain evidence="10 11">CBS 8904</strain>
    </source>
</reference>
<dbReference type="InParanoid" id="K1V395"/>
<dbReference type="EC" id="2.7.1.12" evidence="3 9"/>
<comment type="similarity">
    <text evidence="2 9">Belongs to the gluconokinase GntK/GntV family.</text>
</comment>
<protein>
    <recommendedName>
        <fullName evidence="3 9">Gluconokinase</fullName>
        <ecNumber evidence="3 9">2.7.1.12</ecNumber>
    </recommendedName>
</protein>
<dbReference type="PANTHER" id="PTHR43442:SF3">
    <property type="entry name" value="GLUCONOKINASE-RELATED"/>
    <property type="match status" value="1"/>
</dbReference>
<dbReference type="HOGENOM" id="CLU_077168_4_0_1"/>
<dbReference type="AlphaFoldDB" id="K1V395"/>
<evidence type="ECO:0000256" key="2">
    <source>
        <dbReference type="ARBA" id="ARBA00008420"/>
    </source>
</evidence>
<dbReference type="OrthoDB" id="275177at2759"/>
<proteinExistence type="inferred from homology"/>
<dbReference type="NCBIfam" id="TIGR01313">
    <property type="entry name" value="therm_gnt_kin"/>
    <property type="match status" value="1"/>
</dbReference>
<name>K1V395_TRIAC</name>
<dbReference type="STRING" id="1220162.K1V395"/>
<dbReference type="Proteomes" id="UP000006757">
    <property type="component" value="Unassembled WGS sequence"/>
</dbReference>
<comment type="pathway">
    <text evidence="1 9">Carbohydrate acid metabolism; D-gluconate degradation.</text>
</comment>
<accession>K1V395</accession>
<dbReference type="InterPro" id="IPR027417">
    <property type="entry name" value="P-loop_NTPase"/>
</dbReference>
<dbReference type="GO" id="GO:0046316">
    <property type="term" value="F:gluconokinase activity"/>
    <property type="evidence" value="ECO:0007669"/>
    <property type="project" value="UniProtKB-EC"/>
</dbReference>
<comment type="catalytic activity">
    <reaction evidence="8 9">
        <text>D-gluconate + ATP = 6-phospho-D-gluconate + ADP + H(+)</text>
        <dbReference type="Rhea" id="RHEA:19433"/>
        <dbReference type="ChEBI" id="CHEBI:15378"/>
        <dbReference type="ChEBI" id="CHEBI:18391"/>
        <dbReference type="ChEBI" id="CHEBI:30616"/>
        <dbReference type="ChEBI" id="CHEBI:58759"/>
        <dbReference type="ChEBI" id="CHEBI:456216"/>
        <dbReference type="EC" id="2.7.1.12"/>
    </reaction>
</comment>
<evidence type="ECO:0000256" key="1">
    <source>
        <dbReference type="ARBA" id="ARBA00004875"/>
    </source>
</evidence>
<dbReference type="GO" id="GO:0005975">
    <property type="term" value="P:carbohydrate metabolic process"/>
    <property type="evidence" value="ECO:0007669"/>
    <property type="project" value="InterPro"/>
</dbReference>
<organism evidence="10 11">
    <name type="scientific">Trichosporon asahii var. asahii (strain CBS 8904)</name>
    <name type="common">Yeast</name>
    <dbReference type="NCBI Taxonomy" id="1220162"/>
    <lineage>
        <taxon>Eukaryota</taxon>
        <taxon>Fungi</taxon>
        <taxon>Dikarya</taxon>
        <taxon>Basidiomycota</taxon>
        <taxon>Agaricomycotina</taxon>
        <taxon>Tremellomycetes</taxon>
        <taxon>Trichosporonales</taxon>
        <taxon>Trichosporonaceae</taxon>
        <taxon>Trichosporon</taxon>
    </lineage>
</organism>
<evidence type="ECO:0000256" key="7">
    <source>
        <dbReference type="ARBA" id="ARBA00022840"/>
    </source>
</evidence>
<dbReference type="eggNOG" id="KOG3354">
    <property type="taxonomic scope" value="Eukaryota"/>
</dbReference>
<dbReference type="EMBL" id="AMBO01000391">
    <property type="protein sequence ID" value="EKC98414.1"/>
    <property type="molecule type" value="Genomic_DNA"/>
</dbReference>
<evidence type="ECO:0000256" key="9">
    <source>
        <dbReference type="RuleBase" id="RU363066"/>
    </source>
</evidence>
<evidence type="ECO:0000256" key="4">
    <source>
        <dbReference type="ARBA" id="ARBA00022679"/>
    </source>
</evidence>
<evidence type="ECO:0000256" key="3">
    <source>
        <dbReference type="ARBA" id="ARBA00012054"/>
    </source>
</evidence>
<keyword evidence="11" id="KW-1185">Reference proteome</keyword>
<dbReference type="PANTHER" id="PTHR43442">
    <property type="entry name" value="GLUCONOKINASE-RELATED"/>
    <property type="match status" value="1"/>
</dbReference>
<dbReference type="Gene3D" id="3.40.50.300">
    <property type="entry name" value="P-loop containing nucleotide triphosphate hydrolases"/>
    <property type="match status" value="1"/>
</dbReference>
<dbReference type="CDD" id="cd02021">
    <property type="entry name" value="GntK"/>
    <property type="match status" value="1"/>
</dbReference>
<keyword evidence="6 9" id="KW-0418">Kinase</keyword>
<keyword evidence="4 9" id="KW-0808">Transferase</keyword>
<sequence length="200" mass="21736">MNLTDPYVFQKPLMIIVMGPASCGKSTVGAGLAKNISVPFIDGDSLHPQSSVDKMSAGQPLTDEDRLPWLHAIRRTGIQKCREEFENDKVTSTDDGGIGRPAVVIACSALKKKYRNVLRGTAGIVDEPEGSPELLQKRISERKGHFMKPDMLASQLATLEDPEKEGGVVTVDISKTQSEVIDDATEGIRHLVTVMDHQGL</sequence>
<keyword evidence="7 9" id="KW-0067">ATP-binding</keyword>